<keyword evidence="2" id="KW-1185">Reference proteome</keyword>
<sequence>MTVGRTILGLFRSLFRIAPAPLRQFTHYRQYTARMAHKGLPQIPNFNGDYSPAGRYQALKPHLEATIHQKPPAAAGGFGGGAATGTGAPYANAHWSAAGGAYHARRRGTISVQEGQLDLPSQVAQAVGGLMMDVVMSTIRSDARKK</sequence>
<name>A0A058Z9K0_FONAL</name>
<accession>A0A058Z9K0</accession>
<dbReference type="RefSeq" id="XP_009495808.1">
    <property type="nucleotide sequence ID" value="XM_009497533.1"/>
</dbReference>
<dbReference type="GeneID" id="20528385"/>
<dbReference type="EMBL" id="KB932205">
    <property type="protein sequence ID" value="KCV70202.1"/>
    <property type="molecule type" value="Genomic_DNA"/>
</dbReference>
<evidence type="ECO:0000313" key="1">
    <source>
        <dbReference type="EMBL" id="KCV70202.1"/>
    </source>
</evidence>
<organism evidence="1">
    <name type="scientific">Fonticula alba</name>
    <name type="common">Slime mold</name>
    <dbReference type="NCBI Taxonomy" id="691883"/>
    <lineage>
        <taxon>Eukaryota</taxon>
        <taxon>Rotosphaerida</taxon>
        <taxon>Fonticulaceae</taxon>
        <taxon>Fonticula</taxon>
    </lineage>
</organism>
<dbReference type="Proteomes" id="UP000030693">
    <property type="component" value="Unassembled WGS sequence"/>
</dbReference>
<protein>
    <submittedName>
        <fullName evidence="1">Uncharacterized protein</fullName>
    </submittedName>
</protein>
<reference evidence="1" key="1">
    <citation type="submission" date="2013-04" db="EMBL/GenBank/DDBJ databases">
        <title>The Genome Sequence of Fonticula alba ATCC 38817.</title>
        <authorList>
            <consortium name="The Broad Institute Genomics Platform"/>
            <person name="Russ C."/>
            <person name="Cuomo C."/>
            <person name="Burger G."/>
            <person name="Gray M.W."/>
            <person name="Holland P.W.H."/>
            <person name="King N."/>
            <person name="Lang F.B.F."/>
            <person name="Roger A.J."/>
            <person name="Ruiz-Trillo I."/>
            <person name="Brown M."/>
            <person name="Walker B."/>
            <person name="Young S."/>
            <person name="Zeng Q."/>
            <person name="Gargeya S."/>
            <person name="Fitzgerald M."/>
            <person name="Haas B."/>
            <person name="Abouelleil A."/>
            <person name="Allen A.W."/>
            <person name="Alvarado L."/>
            <person name="Arachchi H.M."/>
            <person name="Berlin A.M."/>
            <person name="Chapman S.B."/>
            <person name="Gainer-Dewar J."/>
            <person name="Goldberg J."/>
            <person name="Griggs A."/>
            <person name="Gujja S."/>
            <person name="Hansen M."/>
            <person name="Howarth C."/>
            <person name="Imamovic A."/>
            <person name="Ireland A."/>
            <person name="Larimer J."/>
            <person name="McCowan C."/>
            <person name="Murphy C."/>
            <person name="Pearson M."/>
            <person name="Poon T.W."/>
            <person name="Priest M."/>
            <person name="Roberts A."/>
            <person name="Saif S."/>
            <person name="Shea T."/>
            <person name="Sisk P."/>
            <person name="Sykes S."/>
            <person name="Wortman J."/>
            <person name="Nusbaum C."/>
            <person name="Birren B."/>
        </authorList>
    </citation>
    <scope>NUCLEOTIDE SEQUENCE [LARGE SCALE GENOMIC DNA]</scope>
    <source>
        <strain evidence="1">ATCC 38817</strain>
    </source>
</reference>
<evidence type="ECO:0000313" key="2">
    <source>
        <dbReference type="Proteomes" id="UP000030693"/>
    </source>
</evidence>
<proteinExistence type="predicted"/>
<dbReference type="AlphaFoldDB" id="A0A058Z9K0"/>
<gene>
    <name evidence="1" type="ORF">H696_03660</name>
</gene>